<dbReference type="EMBL" id="MT144450">
    <property type="protein sequence ID" value="QJA53774.1"/>
    <property type="molecule type" value="Genomic_DNA"/>
</dbReference>
<accession>A0A6H2A1S9</accession>
<gene>
    <name evidence="1" type="ORF">TM448A04026_0002</name>
</gene>
<name>A0A6H2A1S9_9ZZZZ</name>
<evidence type="ECO:0000313" key="1">
    <source>
        <dbReference type="EMBL" id="QJA53774.1"/>
    </source>
</evidence>
<sequence length="191" mass="21928">MIKLRPSTLRQLREECDYAFIYHRDSAGRPAVTHCILYNRADSIYCRGFAILSPLDIKLGQVRKKRGEMVALGRAWKALQTGVSFGPVGRWHVEDLLTDLANPLDGAPRNPVLEMLTITTEDFQKAQYDVTPLYEEHEALETHNFRKKVPDPDWIGTDPATKLPHLRRPEQQMVPVEVEEINRTLRAIRTV</sequence>
<proteinExistence type="predicted"/>
<reference evidence="1" key="1">
    <citation type="submission" date="2020-03" db="EMBL/GenBank/DDBJ databases">
        <title>The deep terrestrial virosphere.</title>
        <authorList>
            <person name="Holmfeldt K."/>
            <person name="Nilsson E."/>
            <person name="Simone D."/>
            <person name="Lopez-Fernandez M."/>
            <person name="Wu X."/>
            <person name="de Brujin I."/>
            <person name="Lundin D."/>
            <person name="Andersson A."/>
            <person name="Bertilsson S."/>
            <person name="Dopson M."/>
        </authorList>
    </citation>
    <scope>NUCLEOTIDE SEQUENCE</scope>
    <source>
        <strain evidence="1">TM448A04026</strain>
    </source>
</reference>
<dbReference type="AlphaFoldDB" id="A0A6H2A1S9"/>
<protein>
    <submittedName>
        <fullName evidence="1">Uncharacterized protein</fullName>
    </submittedName>
</protein>
<organism evidence="1">
    <name type="scientific">viral metagenome</name>
    <dbReference type="NCBI Taxonomy" id="1070528"/>
    <lineage>
        <taxon>unclassified sequences</taxon>
        <taxon>metagenomes</taxon>
        <taxon>organismal metagenomes</taxon>
    </lineage>
</organism>